<proteinExistence type="predicted"/>
<dbReference type="AlphaFoldDB" id="A0A392TVT1"/>
<keyword evidence="3" id="KW-1185">Reference proteome</keyword>
<accession>A0A392TVT1</accession>
<sequence length="44" mass="4896">TGSKEAENQRDRVGESGVGRTRRRKRDMGIGEQDEGFVSGAIFR</sequence>
<comment type="caution">
    <text evidence="2">The sequence shown here is derived from an EMBL/GenBank/DDBJ whole genome shotgun (WGS) entry which is preliminary data.</text>
</comment>
<evidence type="ECO:0000313" key="2">
    <source>
        <dbReference type="EMBL" id="MCI65008.1"/>
    </source>
</evidence>
<reference evidence="2 3" key="1">
    <citation type="journal article" date="2018" name="Front. Plant Sci.">
        <title>Red Clover (Trifolium pratense) and Zigzag Clover (T. medium) - A Picture of Genomic Similarities and Differences.</title>
        <authorList>
            <person name="Dluhosova J."/>
            <person name="Istvanek J."/>
            <person name="Nedelnik J."/>
            <person name="Repkova J."/>
        </authorList>
    </citation>
    <scope>NUCLEOTIDE SEQUENCE [LARGE SCALE GENOMIC DNA]</scope>
    <source>
        <strain evidence="3">cv. 10/8</strain>
        <tissue evidence="2">Leaf</tissue>
    </source>
</reference>
<feature type="non-terminal residue" evidence="2">
    <location>
        <position position="1"/>
    </location>
</feature>
<evidence type="ECO:0000313" key="3">
    <source>
        <dbReference type="Proteomes" id="UP000265520"/>
    </source>
</evidence>
<evidence type="ECO:0000256" key="1">
    <source>
        <dbReference type="SAM" id="MobiDB-lite"/>
    </source>
</evidence>
<dbReference type="EMBL" id="LXQA010667758">
    <property type="protein sequence ID" value="MCI65008.1"/>
    <property type="molecule type" value="Genomic_DNA"/>
</dbReference>
<feature type="region of interest" description="Disordered" evidence="1">
    <location>
        <begin position="1"/>
        <end position="44"/>
    </location>
</feature>
<protein>
    <submittedName>
        <fullName evidence="2">Uncharacterized protein</fullName>
    </submittedName>
</protein>
<organism evidence="2 3">
    <name type="scientific">Trifolium medium</name>
    <dbReference type="NCBI Taxonomy" id="97028"/>
    <lineage>
        <taxon>Eukaryota</taxon>
        <taxon>Viridiplantae</taxon>
        <taxon>Streptophyta</taxon>
        <taxon>Embryophyta</taxon>
        <taxon>Tracheophyta</taxon>
        <taxon>Spermatophyta</taxon>
        <taxon>Magnoliopsida</taxon>
        <taxon>eudicotyledons</taxon>
        <taxon>Gunneridae</taxon>
        <taxon>Pentapetalae</taxon>
        <taxon>rosids</taxon>
        <taxon>fabids</taxon>
        <taxon>Fabales</taxon>
        <taxon>Fabaceae</taxon>
        <taxon>Papilionoideae</taxon>
        <taxon>50 kb inversion clade</taxon>
        <taxon>NPAAA clade</taxon>
        <taxon>Hologalegina</taxon>
        <taxon>IRL clade</taxon>
        <taxon>Trifolieae</taxon>
        <taxon>Trifolium</taxon>
    </lineage>
</organism>
<name>A0A392TVT1_9FABA</name>
<feature type="compositionally biased region" description="Basic and acidic residues" evidence="1">
    <location>
        <begin position="1"/>
        <end position="14"/>
    </location>
</feature>
<dbReference type="Proteomes" id="UP000265520">
    <property type="component" value="Unassembled WGS sequence"/>
</dbReference>